<name>A0A9W4UKC0_9PLEO</name>
<feature type="coiled-coil region" evidence="1">
    <location>
        <begin position="77"/>
        <end position="189"/>
    </location>
</feature>
<accession>A0A9W4UKC0</accession>
<evidence type="ECO:0000313" key="4">
    <source>
        <dbReference type="Proteomes" id="UP001152607"/>
    </source>
</evidence>
<evidence type="ECO:0000313" key="3">
    <source>
        <dbReference type="EMBL" id="CAI6336257.1"/>
    </source>
</evidence>
<keyword evidence="1" id="KW-0175">Coiled coil</keyword>
<evidence type="ECO:0000256" key="2">
    <source>
        <dbReference type="SAM" id="MobiDB-lite"/>
    </source>
</evidence>
<dbReference type="OrthoDB" id="10556215at2759"/>
<dbReference type="AlphaFoldDB" id="A0A9W4UKC0"/>
<feature type="compositionally biased region" description="Polar residues" evidence="2">
    <location>
        <begin position="272"/>
        <end position="288"/>
    </location>
</feature>
<dbReference type="Proteomes" id="UP001152607">
    <property type="component" value="Unassembled WGS sequence"/>
</dbReference>
<evidence type="ECO:0000256" key="1">
    <source>
        <dbReference type="SAM" id="Coils"/>
    </source>
</evidence>
<gene>
    <name evidence="3" type="ORF">PDIGIT_LOCUS9351</name>
</gene>
<keyword evidence="4" id="KW-1185">Reference proteome</keyword>
<reference evidence="3" key="1">
    <citation type="submission" date="2023-01" db="EMBL/GenBank/DDBJ databases">
        <authorList>
            <person name="Van Ghelder C."/>
            <person name="Rancurel C."/>
        </authorList>
    </citation>
    <scope>NUCLEOTIDE SEQUENCE</scope>
    <source>
        <strain evidence="3">CNCM I-4278</strain>
    </source>
</reference>
<comment type="caution">
    <text evidence="3">The sequence shown here is derived from an EMBL/GenBank/DDBJ whole genome shotgun (WGS) entry which is preliminary data.</text>
</comment>
<proteinExistence type="predicted"/>
<protein>
    <submittedName>
        <fullName evidence="3">Uncharacterized protein</fullName>
    </submittedName>
</protein>
<feature type="compositionally biased region" description="Basic and acidic residues" evidence="2">
    <location>
        <begin position="289"/>
        <end position="302"/>
    </location>
</feature>
<sequence>MVNKQRSLPTCSAHDPSANGLCQAHSEHQKDIDYIRRMAQKGSPRVKEMESQFIQVMNQEFEEANDVCEDTTFRNWRINAKTQIDSISREIDTFKKELATKEAAHTQEVNHLQSQYDSLMQNHAAREKNLQKDIEDLGIQTQDRKLKCDQPQSLVVRLRNIMAELLSKIENAETKAAQLQEQVDRLQSTIEYNSRVSDNGLKVYQNKWEYLQSAMIRDAEGYREEISRQALRIEEMQSTIEKQSHEYAETIALQQAQIASLEAGLEMHPHKSQAQPNDKSKDILNTGTEFREGSGIDDHDGVGADGGETSQDPEWFAPDHTSLASTSAPVTRPEPTRGTIMRCVAHIDSANGPIPRAPLYSTACPDDADCENKCCGFVHGDQQTIYAGLIPLLPQHQNHRTGEFGLKDRHGNLLSGPPLYSKPCLYPSCTMFDCGSVHADQQEMYAGLIPLLPENGRARDSGSDLQDKHGNRIVSPPMYSERCIASFCARGSCKYWHPDQQDLYAGLIQLLPKFRDYCY</sequence>
<dbReference type="EMBL" id="CAOQHR010000006">
    <property type="protein sequence ID" value="CAI6336257.1"/>
    <property type="molecule type" value="Genomic_DNA"/>
</dbReference>
<feature type="region of interest" description="Disordered" evidence="2">
    <location>
        <begin position="267"/>
        <end position="335"/>
    </location>
</feature>
<organism evidence="3 4">
    <name type="scientific">Periconia digitata</name>
    <dbReference type="NCBI Taxonomy" id="1303443"/>
    <lineage>
        <taxon>Eukaryota</taxon>
        <taxon>Fungi</taxon>
        <taxon>Dikarya</taxon>
        <taxon>Ascomycota</taxon>
        <taxon>Pezizomycotina</taxon>
        <taxon>Dothideomycetes</taxon>
        <taxon>Pleosporomycetidae</taxon>
        <taxon>Pleosporales</taxon>
        <taxon>Massarineae</taxon>
        <taxon>Periconiaceae</taxon>
        <taxon>Periconia</taxon>
    </lineage>
</organism>